<accession>A0ABS4GMH3</accession>
<reference evidence="2 3" key="1">
    <citation type="submission" date="2021-03" db="EMBL/GenBank/DDBJ databases">
        <title>Genomic Encyclopedia of Type Strains, Phase IV (KMG-IV): sequencing the most valuable type-strain genomes for metagenomic binning, comparative biology and taxonomic classification.</title>
        <authorList>
            <person name="Goeker M."/>
        </authorList>
    </citation>
    <scope>NUCLEOTIDE SEQUENCE [LARGE SCALE GENOMIC DNA]</scope>
    <source>
        <strain evidence="2 3">DSM 24738</strain>
    </source>
</reference>
<feature type="domain" description="DUF8042" evidence="1">
    <location>
        <begin position="1"/>
        <end position="118"/>
    </location>
</feature>
<evidence type="ECO:0000313" key="2">
    <source>
        <dbReference type="EMBL" id="MBP1931459.1"/>
    </source>
</evidence>
<organism evidence="2 3">
    <name type="scientific">Ammoniphilus resinae</name>
    <dbReference type="NCBI Taxonomy" id="861532"/>
    <lineage>
        <taxon>Bacteria</taxon>
        <taxon>Bacillati</taxon>
        <taxon>Bacillota</taxon>
        <taxon>Bacilli</taxon>
        <taxon>Bacillales</taxon>
        <taxon>Paenibacillaceae</taxon>
        <taxon>Aneurinibacillus group</taxon>
        <taxon>Ammoniphilus</taxon>
    </lineage>
</organism>
<keyword evidence="3" id="KW-1185">Reference proteome</keyword>
<proteinExistence type="predicted"/>
<protein>
    <recommendedName>
        <fullName evidence="1">DUF8042 domain-containing protein</fullName>
    </recommendedName>
</protein>
<dbReference type="Proteomes" id="UP001519343">
    <property type="component" value="Unassembled WGS sequence"/>
</dbReference>
<dbReference type="Pfam" id="PF26154">
    <property type="entry name" value="DUF8042"/>
    <property type="match status" value="1"/>
</dbReference>
<name>A0ABS4GMH3_9BACL</name>
<sequence length="122" mass="14089">MEKYIDVMKRTIELSVTCLEGLEHIKVKLNEGRFEETIQLMNDVVTAFSKMESSIQPIFHTLPSNEIQPLTHSLINAFENAVTAYEQGQAGKVKEIFQFTLLPAYKKWKVEVEKVFHPYLIS</sequence>
<dbReference type="InterPro" id="IPR058355">
    <property type="entry name" value="DUF8042"/>
</dbReference>
<gene>
    <name evidence="2" type="ORF">J2Z37_001460</name>
</gene>
<dbReference type="RefSeq" id="WP_209809560.1">
    <property type="nucleotide sequence ID" value="NZ_JAGGKT010000003.1"/>
</dbReference>
<comment type="caution">
    <text evidence="2">The sequence shown here is derived from an EMBL/GenBank/DDBJ whole genome shotgun (WGS) entry which is preliminary data.</text>
</comment>
<evidence type="ECO:0000259" key="1">
    <source>
        <dbReference type="Pfam" id="PF26154"/>
    </source>
</evidence>
<evidence type="ECO:0000313" key="3">
    <source>
        <dbReference type="Proteomes" id="UP001519343"/>
    </source>
</evidence>
<dbReference type="EMBL" id="JAGGKT010000003">
    <property type="protein sequence ID" value="MBP1931459.1"/>
    <property type="molecule type" value="Genomic_DNA"/>
</dbReference>